<evidence type="ECO:0000256" key="4">
    <source>
        <dbReference type="ARBA" id="ARBA00022692"/>
    </source>
</evidence>
<feature type="domain" description="VTT" evidence="8">
    <location>
        <begin position="31"/>
        <end position="150"/>
    </location>
</feature>
<dbReference type="InterPro" id="IPR032818">
    <property type="entry name" value="DedA-like"/>
</dbReference>
<protein>
    <recommendedName>
        <fullName evidence="8">VTT domain-containing protein</fullName>
    </recommendedName>
</protein>
<dbReference type="PANTHER" id="PTHR30353">
    <property type="entry name" value="INNER MEMBRANE PROTEIN DEDA-RELATED"/>
    <property type="match status" value="1"/>
</dbReference>
<gene>
    <name evidence="9" type="ORF">COO92_12185</name>
</gene>
<comment type="similarity">
    <text evidence="2 7">Belongs to the DedA family.</text>
</comment>
<evidence type="ECO:0000256" key="1">
    <source>
        <dbReference type="ARBA" id="ARBA00004651"/>
    </source>
</evidence>
<dbReference type="EMBL" id="NXGX01000004">
    <property type="protein sequence ID" value="PKR58484.1"/>
    <property type="molecule type" value="Genomic_DNA"/>
</dbReference>
<dbReference type="InterPro" id="IPR032816">
    <property type="entry name" value="VTT_dom"/>
</dbReference>
<keyword evidence="5 7" id="KW-1133">Transmembrane helix</keyword>
<comment type="subcellular location">
    <subcellularLocation>
        <location evidence="1 7">Cell membrane</location>
        <topology evidence="1 7">Multi-pass membrane protein</topology>
    </subcellularLocation>
</comment>
<name>A0A2N3L6M3_9PROT</name>
<feature type="transmembrane region" description="Helical" evidence="7">
    <location>
        <begin position="45"/>
        <end position="63"/>
    </location>
</feature>
<feature type="transmembrane region" description="Helical" evidence="7">
    <location>
        <begin position="163"/>
        <end position="182"/>
    </location>
</feature>
<evidence type="ECO:0000313" key="10">
    <source>
        <dbReference type="Proteomes" id="UP000233332"/>
    </source>
</evidence>
<evidence type="ECO:0000256" key="5">
    <source>
        <dbReference type="ARBA" id="ARBA00022989"/>
    </source>
</evidence>
<sequence>MIETINLWIQDHQDLVYILIFTYCVSKSSILPVFVGILVASESLLLVPSLTAMIAGGFAGDMLRFGLGRRYGEVIVAKMPKSFAGWMGKTMRLFEHYGVAYILLCRYPNTIRMIGMLPVGMSSMSLIRFLPLSTLSLLLWIGIYVALGYSLGASMSELLEHNLMLLGPVLLLVFVAVGWLALRRIDKLEERALKASE</sequence>
<organism evidence="9 10">
    <name type="scientific">Thalassospira lohafexi</name>
    <dbReference type="NCBI Taxonomy" id="744227"/>
    <lineage>
        <taxon>Bacteria</taxon>
        <taxon>Pseudomonadati</taxon>
        <taxon>Pseudomonadota</taxon>
        <taxon>Alphaproteobacteria</taxon>
        <taxon>Rhodospirillales</taxon>
        <taxon>Thalassospiraceae</taxon>
        <taxon>Thalassospira</taxon>
    </lineage>
</organism>
<evidence type="ECO:0000256" key="2">
    <source>
        <dbReference type="ARBA" id="ARBA00010792"/>
    </source>
</evidence>
<keyword evidence="4 7" id="KW-0812">Transmembrane</keyword>
<dbReference type="AlphaFoldDB" id="A0A2N3L6M3"/>
<feature type="transmembrane region" description="Helical" evidence="7">
    <location>
        <begin position="15"/>
        <end position="39"/>
    </location>
</feature>
<proteinExistence type="inferred from homology"/>
<evidence type="ECO:0000259" key="8">
    <source>
        <dbReference type="Pfam" id="PF09335"/>
    </source>
</evidence>
<dbReference type="GO" id="GO:0005886">
    <property type="term" value="C:plasma membrane"/>
    <property type="evidence" value="ECO:0007669"/>
    <property type="project" value="UniProtKB-SubCell"/>
</dbReference>
<accession>A0A2N3L6M3</accession>
<dbReference type="PANTHER" id="PTHR30353:SF15">
    <property type="entry name" value="INNER MEMBRANE PROTEIN YABI"/>
    <property type="match status" value="1"/>
</dbReference>
<evidence type="ECO:0000256" key="7">
    <source>
        <dbReference type="RuleBase" id="RU367016"/>
    </source>
</evidence>
<dbReference type="Proteomes" id="UP000233332">
    <property type="component" value="Unassembled WGS sequence"/>
</dbReference>
<keyword evidence="3 7" id="KW-1003">Cell membrane</keyword>
<dbReference type="RefSeq" id="WP_101302435.1">
    <property type="nucleotide sequence ID" value="NZ_NXGX01000004.1"/>
</dbReference>
<comment type="caution">
    <text evidence="9">The sequence shown here is derived from an EMBL/GenBank/DDBJ whole genome shotgun (WGS) entry which is preliminary data.</text>
</comment>
<dbReference type="Pfam" id="PF09335">
    <property type="entry name" value="VTT_dom"/>
    <property type="match status" value="1"/>
</dbReference>
<feature type="transmembrane region" description="Helical" evidence="7">
    <location>
        <begin position="129"/>
        <end position="151"/>
    </location>
</feature>
<keyword evidence="10" id="KW-1185">Reference proteome</keyword>
<keyword evidence="6 7" id="KW-0472">Membrane</keyword>
<reference evidence="9 10" key="1">
    <citation type="submission" date="2017-09" db="EMBL/GenBank/DDBJ databases">
        <title>Biodiversity and function of Thalassospira species in the particle-attached aromatic-hydrocarbon-degrading consortia from the surface seawater of the China South Sea.</title>
        <authorList>
            <person name="Dong C."/>
            <person name="Lai Q."/>
            <person name="Shao Z."/>
        </authorList>
    </citation>
    <scope>NUCLEOTIDE SEQUENCE [LARGE SCALE GENOMIC DNA]</scope>
    <source>
        <strain evidence="9 10">139Z-12</strain>
    </source>
</reference>
<evidence type="ECO:0000256" key="3">
    <source>
        <dbReference type="ARBA" id="ARBA00022475"/>
    </source>
</evidence>
<evidence type="ECO:0000256" key="6">
    <source>
        <dbReference type="ARBA" id="ARBA00023136"/>
    </source>
</evidence>
<evidence type="ECO:0000313" key="9">
    <source>
        <dbReference type="EMBL" id="PKR58484.1"/>
    </source>
</evidence>